<dbReference type="InterPro" id="IPR027417">
    <property type="entry name" value="P-loop_NTPase"/>
</dbReference>
<feature type="transmembrane region" description="Helical" evidence="1">
    <location>
        <begin position="445"/>
        <end position="465"/>
    </location>
</feature>
<gene>
    <name evidence="2" type="ORF">FNK824_LOCUS26074</name>
</gene>
<feature type="transmembrane region" description="Helical" evidence="1">
    <location>
        <begin position="472"/>
        <end position="490"/>
    </location>
</feature>
<dbReference type="Gene3D" id="3.40.50.300">
    <property type="entry name" value="P-loop containing nucleotide triphosphate hydrolases"/>
    <property type="match status" value="1"/>
</dbReference>
<keyword evidence="1" id="KW-1133">Transmembrane helix</keyword>
<name>A0A819NWV7_9BILA</name>
<evidence type="ECO:0000313" key="3">
    <source>
        <dbReference type="Proteomes" id="UP000663874"/>
    </source>
</evidence>
<comment type="caution">
    <text evidence="2">The sequence shown here is derived from an EMBL/GenBank/DDBJ whole genome shotgun (WGS) entry which is preliminary data.</text>
</comment>
<dbReference type="AlphaFoldDB" id="A0A819NWV7"/>
<dbReference type="PANTHER" id="PTHR32046">
    <property type="entry name" value="G DOMAIN-CONTAINING PROTEIN"/>
    <property type="match status" value="1"/>
</dbReference>
<accession>A0A819NWV7</accession>
<keyword evidence="1" id="KW-0812">Transmembrane</keyword>
<keyword evidence="1" id="KW-0472">Membrane</keyword>
<organism evidence="2 3">
    <name type="scientific">Rotaria sordida</name>
    <dbReference type="NCBI Taxonomy" id="392033"/>
    <lineage>
        <taxon>Eukaryota</taxon>
        <taxon>Metazoa</taxon>
        <taxon>Spiralia</taxon>
        <taxon>Gnathifera</taxon>
        <taxon>Rotifera</taxon>
        <taxon>Eurotatoria</taxon>
        <taxon>Bdelloidea</taxon>
        <taxon>Philodinida</taxon>
        <taxon>Philodinidae</taxon>
        <taxon>Rotaria</taxon>
    </lineage>
</organism>
<evidence type="ECO:0008006" key="4">
    <source>
        <dbReference type="Google" id="ProtNLM"/>
    </source>
</evidence>
<dbReference type="Proteomes" id="UP000663874">
    <property type="component" value="Unassembled WGS sequence"/>
</dbReference>
<protein>
    <recommendedName>
        <fullName evidence="4">G domain-containing protein</fullName>
    </recommendedName>
</protein>
<evidence type="ECO:0000256" key="1">
    <source>
        <dbReference type="SAM" id="Phobius"/>
    </source>
</evidence>
<proteinExistence type="predicted"/>
<dbReference type="PANTHER" id="PTHR32046:SF11">
    <property type="entry name" value="IMMUNE-ASSOCIATED NUCLEOTIDE-BINDING PROTEIN 10-LIKE"/>
    <property type="match status" value="1"/>
</dbReference>
<reference evidence="2" key="1">
    <citation type="submission" date="2021-02" db="EMBL/GenBank/DDBJ databases">
        <authorList>
            <person name="Nowell W R."/>
        </authorList>
    </citation>
    <scope>NUCLEOTIDE SEQUENCE</scope>
</reference>
<dbReference type="SUPFAM" id="SSF52540">
    <property type="entry name" value="P-loop containing nucleoside triphosphate hydrolases"/>
    <property type="match status" value="1"/>
</dbReference>
<evidence type="ECO:0000313" key="2">
    <source>
        <dbReference type="EMBL" id="CAF4003405.1"/>
    </source>
</evidence>
<dbReference type="EMBL" id="CAJOBE010006319">
    <property type="protein sequence ID" value="CAF4003405.1"/>
    <property type="molecule type" value="Genomic_DNA"/>
</dbReference>
<sequence length="859" mass="97586">MKMDNNIIERKAIDASGKLGTTYDASCDRLVLLDDIRGPKVSTLEKCSICKVFSGDRSSDLVNYLEKMNFNDALRQSLLLRMIKPSGVSSLMDYNQPVNENIRFLYYSYRNKTEELKLMPENAAQIMARETVIKLRQNLCESEEINKIISNQHYSSLTAAFDTLHKTVEQWWTKANLILRLNDDQIQYKEISEIVTQAARLKTLEEINAALRSNFSRTPSSGETGVGKSTFINAFVNYLIFDTLEQAEQSDPAVVIPVSFITTTGDNFDEITVKFGDVDSNENFQNQGQSVTQHCRSYIIDLNEKVRLHLIDTPGIGDTRGFDQDEINMNNILTYINQLSHINAVCLLLKPTNSKLDVFFRSCVKQLLTYLTPDGYGNIIFCFTNSRSTFYAPGNTGSLLKKMLKKDEFNGIPFEKKNTFCVDSETFRYLAARRCNVEFQDYIKLVNTLFIIAIMSTFDFVYNWIFCSRIKFFRICFILGLLLLIYLFMFKNDLSMTNALGGNIITPLINPDKINLLVVTTTTTTTTTIVTTHIITSTTSQKIDKIEQVASIDVNLTSNLSTTQSTNVSQRPQPKEAFVTFCNNEPRYLALLRILLDSVHAFSTRPIIAFGIDVDLDIDEKQYPRIIKRRISQSDCGSSVYFCKIHAIVSSNVEYGVLMEPDDVVNYNVDVLFDVLHVWPYPLPLSPRHPDDPQNYHHFMVQHNVSARTTPYIHAHIIWNYLAIPFLTNLRSLLQQGHFTGSNFDETAVNVMLWKAKANHTLCKYDPFFTYSEAYIKWPNVTNCTNYCYTAFVTLHGCKEPNISSDLLSVLKANAGKPAIQTPGMGGMKHINDTSVTCCYPDSKPSPIHPLLCEHNSVK</sequence>